<accession>A0A0A8XUQ2</accession>
<name>A0A0A8XUQ2_ARUDO</name>
<feature type="region of interest" description="Disordered" evidence="1">
    <location>
        <begin position="29"/>
        <end position="83"/>
    </location>
</feature>
<dbReference type="AlphaFoldDB" id="A0A0A8XUQ2"/>
<organism evidence="2">
    <name type="scientific">Arundo donax</name>
    <name type="common">Giant reed</name>
    <name type="synonym">Donax arundinaceus</name>
    <dbReference type="NCBI Taxonomy" id="35708"/>
    <lineage>
        <taxon>Eukaryota</taxon>
        <taxon>Viridiplantae</taxon>
        <taxon>Streptophyta</taxon>
        <taxon>Embryophyta</taxon>
        <taxon>Tracheophyta</taxon>
        <taxon>Spermatophyta</taxon>
        <taxon>Magnoliopsida</taxon>
        <taxon>Liliopsida</taxon>
        <taxon>Poales</taxon>
        <taxon>Poaceae</taxon>
        <taxon>PACMAD clade</taxon>
        <taxon>Arundinoideae</taxon>
        <taxon>Arundineae</taxon>
        <taxon>Arundo</taxon>
    </lineage>
</organism>
<dbReference type="EMBL" id="GBRH01282453">
    <property type="protein sequence ID" value="JAD15442.1"/>
    <property type="molecule type" value="Transcribed_RNA"/>
</dbReference>
<protein>
    <submittedName>
        <fullName evidence="2">Uncharacterized protein</fullName>
    </submittedName>
</protein>
<proteinExistence type="predicted"/>
<reference evidence="2" key="2">
    <citation type="journal article" date="2015" name="Data Brief">
        <title>Shoot transcriptome of the giant reed, Arundo donax.</title>
        <authorList>
            <person name="Barrero R.A."/>
            <person name="Guerrero F.D."/>
            <person name="Moolhuijzen P."/>
            <person name="Goolsby J.A."/>
            <person name="Tidwell J."/>
            <person name="Bellgard S.E."/>
            <person name="Bellgard M.I."/>
        </authorList>
    </citation>
    <scope>NUCLEOTIDE SEQUENCE</scope>
    <source>
        <tissue evidence="2">Shoot tissue taken approximately 20 cm above the soil surface</tissue>
    </source>
</reference>
<sequence length="97" mass="10010">MPMLLAAARRSRRREDGWGGVEAWSIAGLGKSGAASTRASDPASERAGGGLRGTSIYSPTPHPSSCVAPHEHVNDPSPPPWAPTVAVTNAAAIRRGE</sequence>
<evidence type="ECO:0000256" key="1">
    <source>
        <dbReference type="SAM" id="MobiDB-lite"/>
    </source>
</evidence>
<evidence type="ECO:0000313" key="2">
    <source>
        <dbReference type="EMBL" id="JAD15442.1"/>
    </source>
</evidence>
<reference evidence="2" key="1">
    <citation type="submission" date="2014-09" db="EMBL/GenBank/DDBJ databases">
        <authorList>
            <person name="Magalhaes I.L.F."/>
            <person name="Oliveira U."/>
            <person name="Santos F.R."/>
            <person name="Vidigal T.H.D.A."/>
            <person name="Brescovit A.D."/>
            <person name="Santos A.J."/>
        </authorList>
    </citation>
    <scope>NUCLEOTIDE SEQUENCE</scope>
    <source>
        <tissue evidence="2">Shoot tissue taken approximately 20 cm above the soil surface</tissue>
    </source>
</reference>